<protein>
    <submittedName>
        <fullName evidence="1">Uncharacterized protein</fullName>
    </submittedName>
</protein>
<comment type="caution">
    <text evidence="1">The sequence shown here is derived from an EMBL/GenBank/DDBJ whole genome shotgun (WGS) entry which is preliminary data.</text>
</comment>
<dbReference type="EMBL" id="CM023486">
    <property type="protein sequence ID" value="KAH6927140.1"/>
    <property type="molecule type" value="Genomic_DNA"/>
</dbReference>
<keyword evidence="2" id="KW-1185">Reference proteome</keyword>
<evidence type="ECO:0000313" key="1">
    <source>
        <dbReference type="EMBL" id="KAH6927140.1"/>
    </source>
</evidence>
<dbReference type="Proteomes" id="UP000821845">
    <property type="component" value="Chromosome 6"/>
</dbReference>
<accession>A0ACB7RY37</accession>
<organism evidence="1 2">
    <name type="scientific">Hyalomma asiaticum</name>
    <name type="common">Tick</name>
    <dbReference type="NCBI Taxonomy" id="266040"/>
    <lineage>
        <taxon>Eukaryota</taxon>
        <taxon>Metazoa</taxon>
        <taxon>Ecdysozoa</taxon>
        <taxon>Arthropoda</taxon>
        <taxon>Chelicerata</taxon>
        <taxon>Arachnida</taxon>
        <taxon>Acari</taxon>
        <taxon>Parasitiformes</taxon>
        <taxon>Ixodida</taxon>
        <taxon>Ixodoidea</taxon>
        <taxon>Ixodidae</taxon>
        <taxon>Hyalomminae</taxon>
        <taxon>Hyalomma</taxon>
    </lineage>
</organism>
<name>A0ACB7RY37_HYAAI</name>
<proteinExistence type="predicted"/>
<sequence length="118" mass="12840">MMRLFGEGLLCLKAQAAKIFGNKKGKLVCKDTAQALWSSSMLATRSVSGNVAPKKRAVGELPKQQLTPEKVNVVVATVQHRGRDTDVSEVPQNVPKLLTERIQNAAKAMKKIESNKAL</sequence>
<reference evidence="1" key="1">
    <citation type="submission" date="2020-05" db="EMBL/GenBank/DDBJ databases">
        <title>Large-scale comparative analyses of tick genomes elucidate their genetic diversity and vector capacities.</title>
        <authorList>
            <person name="Jia N."/>
            <person name="Wang J."/>
            <person name="Shi W."/>
            <person name="Du L."/>
            <person name="Sun Y."/>
            <person name="Zhan W."/>
            <person name="Jiang J."/>
            <person name="Wang Q."/>
            <person name="Zhang B."/>
            <person name="Ji P."/>
            <person name="Sakyi L.B."/>
            <person name="Cui X."/>
            <person name="Yuan T."/>
            <person name="Jiang B."/>
            <person name="Yang W."/>
            <person name="Lam T.T.-Y."/>
            <person name="Chang Q."/>
            <person name="Ding S."/>
            <person name="Wang X."/>
            <person name="Zhu J."/>
            <person name="Ruan X."/>
            <person name="Zhao L."/>
            <person name="Wei J."/>
            <person name="Que T."/>
            <person name="Du C."/>
            <person name="Cheng J."/>
            <person name="Dai P."/>
            <person name="Han X."/>
            <person name="Huang E."/>
            <person name="Gao Y."/>
            <person name="Liu J."/>
            <person name="Shao H."/>
            <person name="Ye R."/>
            <person name="Li L."/>
            <person name="Wei W."/>
            <person name="Wang X."/>
            <person name="Wang C."/>
            <person name="Yang T."/>
            <person name="Huo Q."/>
            <person name="Li W."/>
            <person name="Guo W."/>
            <person name="Chen H."/>
            <person name="Zhou L."/>
            <person name="Ni X."/>
            <person name="Tian J."/>
            <person name="Zhou Y."/>
            <person name="Sheng Y."/>
            <person name="Liu T."/>
            <person name="Pan Y."/>
            <person name="Xia L."/>
            <person name="Li J."/>
            <person name="Zhao F."/>
            <person name="Cao W."/>
        </authorList>
    </citation>
    <scope>NUCLEOTIDE SEQUENCE</scope>
    <source>
        <strain evidence="1">Hyas-2018</strain>
    </source>
</reference>
<evidence type="ECO:0000313" key="2">
    <source>
        <dbReference type="Proteomes" id="UP000821845"/>
    </source>
</evidence>
<gene>
    <name evidence="1" type="ORF">HPB50_000001</name>
</gene>